<evidence type="ECO:0000313" key="7">
    <source>
        <dbReference type="EMBL" id="AGQ20028.1"/>
    </source>
</evidence>
<dbReference type="InterPro" id="IPR008949">
    <property type="entry name" value="Isoprenoid_synthase_dom_sf"/>
</dbReference>
<evidence type="ECO:0000256" key="5">
    <source>
        <dbReference type="ARBA" id="ARBA00022842"/>
    </source>
</evidence>
<dbReference type="GO" id="GO:0004659">
    <property type="term" value="F:prenyltransferase activity"/>
    <property type="evidence" value="ECO:0007669"/>
    <property type="project" value="InterPro"/>
</dbReference>
<keyword evidence="5" id="KW-0460">Magnesium</keyword>
<dbReference type="Gene3D" id="1.10.600.10">
    <property type="entry name" value="Farnesyl Diphosphate Synthase"/>
    <property type="match status" value="1"/>
</dbReference>
<dbReference type="GO" id="GO:0046872">
    <property type="term" value="F:metal ion binding"/>
    <property type="evidence" value="ECO:0007669"/>
    <property type="project" value="UniProtKB-KW"/>
</dbReference>
<keyword evidence="3 6" id="KW-0808">Transferase</keyword>
<dbReference type="CDD" id="cd00685">
    <property type="entry name" value="Trans_IPPS_HT"/>
    <property type="match status" value="1"/>
</dbReference>
<name>S5DQV7_9ACTN</name>
<dbReference type="SFLD" id="SFLDS00005">
    <property type="entry name" value="Isoprenoid_Synthase_Type_I"/>
    <property type="match status" value="1"/>
</dbReference>
<dbReference type="GO" id="GO:0008299">
    <property type="term" value="P:isoprenoid biosynthetic process"/>
    <property type="evidence" value="ECO:0007669"/>
    <property type="project" value="InterPro"/>
</dbReference>
<organism evidence="7">
    <name type="scientific">Candidatus Actinomarina minuta</name>
    <dbReference type="NCBI Taxonomy" id="1389454"/>
    <lineage>
        <taxon>Bacteria</taxon>
        <taxon>Bacillati</taxon>
        <taxon>Actinomycetota</taxon>
        <taxon>Actinomycetes</taxon>
        <taxon>Candidatus Actinomarinidae</taxon>
        <taxon>Candidatus Actinomarinales</taxon>
        <taxon>Candidatus Actinomarineae</taxon>
        <taxon>Candidatus Actinomarinaceae</taxon>
        <taxon>Candidatus Actinomarina</taxon>
    </lineage>
</organism>
<reference evidence="7" key="1">
    <citation type="journal article" date="2013" name="Sci. Rep.">
        <title>Metagenomics uncovers a new group of low GC and ultra-small marine Actinobacteria.</title>
        <authorList>
            <person name="Ghai R."/>
            <person name="Mizuno C.M."/>
            <person name="Picazo A."/>
            <person name="Camacho A."/>
            <person name="Rodriguez-Valera F."/>
        </authorList>
    </citation>
    <scope>NUCLEOTIDE SEQUENCE</scope>
</reference>
<dbReference type="SUPFAM" id="SSF48576">
    <property type="entry name" value="Terpenoid synthases"/>
    <property type="match status" value="1"/>
</dbReference>
<dbReference type="Pfam" id="PF00348">
    <property type="entry name" value="polyprenyl_synt"/>
    <property type="match status" value="1"/>
</dbReference>
<evidence type="ECO:0000256" key="3">
    <source>
        <dbReference type="ARBA" id="ARBA00022679"/>
    </source>
</evidence>
<dbReference type="AlphaFoldDB" id="S5DQV7"/>
<dbReference type="InterPro" id="IPR000092">
    <property type="entry name" value="Polyprenyl_synt"/>
</dbReference>
<dbReference type="PANTHER" id="PTHR12001:SF69">
    <property type="entry name" value="ALL TRANS-POLYPRENYL-DIPHOSPHATE SYNTHASE PDSS1"/>
    <property type="match status" value="1"/>
</dbReference>
<accession>S5DQV7</accession>
<sequence length="327" mass="36315">MESNEIKKIIPYDDLWDNLNSLESRLLQVSSSENEYLSSISQYLIKAGGKRFRPIISLLSGKFGDEKSNIKKIIDAGVAVELIHIGSLYHDDVMDNATTRRGVESANSKWNSNLSILAGDYLLARSSELAAEELGLESVKLLASTYAELVEGQTKELNLAFDMDHSIEDYLKVIEGKTASLIRTSARLGAIASNADNEIVNAISNWGWYCGIIFQISDDILDLTSDSETLGKPAGNDILEGTYTLPVLIALDSNKSKYQELINSVHQGESSIESLLNEFSNNNIIEKSKDLIYSYHSKSVESIYTLKTHALFPTLENINNYLMNRTN</sequence>
<proteinExistence type="inferred from homology"/>
<dbReference type="PANTHER" id="PTHR12001">
    <property type="entry name" value="GERANYLGERANYL PYROPHOSPHATE SYNTHASE"/>
    <property type="match status" value="1"/>
</dbReference>
<evidence type="ECO:0000256" key="4">
    <source>
        <dbReference type="ARBA" id="ARBA00022723"/>
    </source>
</evidence>
<dbReference type="SFLD" id="SFLDG01017">
    <property type="entry name" value="Polyprenyl_Transferase_Like"/>
    <property type="match status" value="1"/>
</dbReference>
<protein>
    <submittedName>
        <fullName evidence="7">Geranylgeranyl pyrophosphate synthase</fullName>
    </submittedName>
</protein>
<dbReference type="EMBL" id="KC811149">
    <property type="protein sequence ID" value="AGQ20028.1"/>
    <property type="molecule type" value="Genomic_DNA"/>
</dbReference>
<keyword evidence="4" id="KW-0479">Metal-binding</keyword>
<comment type="cofactor">
    <cofactor evidence="1">
        <name>Mg(2+)</name>
        <dbReference type="ChEBI" id="CHEBI:18420"/>
    </cofactor>
</comment>
<evidence type="ECO:0000256" key="6">
    <source>
        <dbReference type="RuleBase" id="RU004466"/>
    </source>
</evidence>
<comment type="similarity">
    <text evidence="2 6">Belongs to the FPP/GGPP synthase family.</text>
</comment>
<evidence type="ECO:0000256" key="2">
    <source>
        <dbReference type="ARBA" id="ARBA00006706"/>
    </source>
</evidence>
<evidence type="ECO:0000256" key="1">
    <source>
        <dbReference type="ARBA" id="ARBA00001946"/>
    </source>
</evidence>